<sequence>MSVKSQHVVSNSKGGWDVKKSGADRASKHFDTQAEAIKWATELAKNQKSELYVHGRDGKIREKNSYGKDRFPPKG</sequence>
<feature type="region of interest" description="Disordered" evidence="1">
    <location>
        <begin position="54"/>
        <end position="75"/>
    </location>
</feature>
<evidence type="ECO:0000313" key="2">
    <source>
        <dbReference type="EMBL" id="UQY43315.1"/>
    </source>
</evidence>
<organism evidence="2 3">
    <name type="scientific">Mixta hanseatica</name>
    <dbReference type="NCBI Taxonomy" id="2872648"/>
    <lineage>
        <taxon>Bacteria</taxon>
        <taxon>Pseudomonadati</taxon>
        <taxon>Pseudomonadota</taxon>
        <taxon>Gammaproteobacteria</taxon>
        <taxon>Enterobacterales</taxon>
        <taxon>Erwiniaceae</taxon>
        <taxon>Mixta</taxon>
    </lineage>
</organism>
<gene>
    <name evidence="2" type="ORF">K6958_15680</name>
</gene>
<name>A0ABY4R9B0_9GAMM</name>
<dbReference type="Pfam" id="PF09954">
    <property type="entry name" value="DUF2188"/>
    <property type="match status" value="1"/>
</dbReference>
<feature type="region of interest" description="Disordered" evidence="1">
    <location>
        <begin position="1"/>
        <end position="27"/>
    </location>
</feature>
<feature type="compositionally biased region" description="Basic and acidic residues" evidence="1">
    <location>
        <begin position="16"/>
        <end position="27"/>
    </location>
</feature>
<dbReference type="Proteomes" id="UP001056635">
    <property type="component" value="Chromosome"/>
</dbReference>
<dbReference type="InterPro" id="IPR018691">
    <property type="entry name" value="DUF2188"/>
</dbReference>
<protein>
    <submittedName>
        <fullName evidence="2">DUF2188 domain-containing protein</fullName>
    </submittedName>
</protein>
<dbReference type="EMBL" id="CP082904">
    <property type="protein sequence ID" value="UQY43315.1"/>
    <property type="molecule type" value="Genomic_DNA"/>
</dbReference>
<keyword evidence="3" id="KW-1185">Reference proteome</keyword>
<feature type="compositionally biased region" description="Polar residues" evidence="1">
    <location>
        <begin position="1"/>
        <end position="13"/>
    </location>
</feature>
<dbReference type="RefSeq" id="WP_249891989.1">
    <property type="nucleotide sequence ID" value="NZ_CP082904.1"/>
</dbReference>
<evidence type="ECO:0000313" key="3">
    <source>
        <dbReference type="Proteomes" id="UP001056635"/>
    </source>
</evidence>
<proteinExistence type="predicted"/>
<evidence type="ECO:0000256" key="1">
    <source>
        <dbReference type="SAM" id="MobiDB-lite"/>
    </source>
</evidence>
<accession>A0ABY4R9B0</accession>
<reference evidence="2" key="1">
    <citation type="submission" date="2021-09" db="EMBL/GenBank/DDBJ databases">
        <title>First case of bloodstream infection caused by Mixta hanseatica sp. nov., a member of the Erwiniaceae family.</title>
        <authorList>
            <person name="Both A."/>
            <person name="Huang J."/>
            <person name="Wenzel P."/>
            <person name="Aepfelbacher M."/>
            <person name="Rohde H."/>
            <person name="Christner M."/>
            <person name="Hentschke M."/>
        </authorList>
    </citation>
    <scope>NUCLEOTIDE SEQUENCE</scope>
    <source>
        <strain evidence="2">X22927</strain>
    </source>
</reference>